<accession>A0A812SXC9</accession>
<evidence type="ECO:0000313" key="1">
    <source>
        <dbReference type="EMBL" id="CAE7495965.1"/>
    </source>
</evidence>
<dbReference type="Proteomes" id="UP000604046">
    <property type="component" value="Unassembled WGS sequence"/>
</dbReference>
<dbReference type="EMBL" id="CAJNDS010002489">
    <property type="protein sequence ID" value="CAE7495965.1"/>
    <property type="molecule type" value="Genomic_DNA"/>
</dbReference>
<gene>
    <name evidence="1" type="ORF">SNAT2548_LOCUS27781</name>
</gene>
<name>A0A812SXC9_9DINO</name>
<organism evidence="1 2">
    <name type="scientific">Symbiodinium natans</name>
    <dbReference type="NCBI Taxonomy" id="878477"/>
    <lineage>
        <taxon>Eukaryota</taxon>
        <taxon>Sar</taxon>
        <taxon>Alveolata</taxon>
        <taxon>Dinophyceae</taxon>
        <taxon>Suessiales</taxon>
        <taxon>Symbiodiniaceae</taxon>
        <taxon>Symbiodinium</taxon>
    </lineage>
</organism>
<dbReference type="AlphaFoldDB" id="A0A812SXC9"/>
<keyword evidence="2" id="KW-1185">Reference proteome</keyword>
<comment type="caution">
    <text evidence="1">The sequence shown here is derived from an EMBL/GenBank/DDBJ whole genome shotgun (WGS) entry which is preliminary data.</text>
</comment>
<proteinExistence type="predicted"/>
<evidence type="ECO:0000313" key="2">
    <source>
        <dbReference type="Proteomes" id="UP000604046"/>
    </source>
</evidence>
<reference evidence="1" key="1">
    <citation type="submission" date="2021-02" db="EMBL/GenBank/DDBJ databases">
        <authorList>
            <person name="Dougan E. K."/>
            <person name="Rhodes N."/>
            <person name="Thang M."/>
            <person name="Chan C."/>
        </authorList>
    </citation>
    <scope>NUCLEOTIDE SEQUENCE</scope>
</reference>
<protein>
    <submittedName>
        <fullName evidence="1">Uncharacterized protein</fullName>
    </submittedName>
</protein>
<sequence>MPSATEASQAREQQGQPEEVWLQEDGDGAGWQWMWADACIYNDYWGIGRKLASIDPLRWSPRMDREALLQALENEKKKGVKKPVNLGWHKRGKWNNEGRFDSPAHAIIFLGEQAADEQELQQARKRLSRFPESEVKEALKACANDPQLACHQLLQELAPDLRHQSEKWFLHFDLDKDGSLLRVAEAVELSFDGTDTKAILQDLYSLILGSARNMFWDLLRLLYG</sequence>